<dbReference type="Proteomes" id="UP000284476">
    <property type="component" value="Unassembled WGS sequence"/>
</dbReference>
<dbReference type="AlphaFoldDB" id="A0A443J8V4"/>
<sequence>MIQAIRLGGTERMMVFAFSDPGLPGPARAARERILLGMGVRGAAGAVTRRSLTFAPVLTWDSNINGGYGNSGFTFAGLPFSIDDRYYAVGGVLIGGSLSGALRMALGGQTGLAFAANASAAWAPEHDMGKLSSGVSACVNHMVSYATWGYGCLDASWRRIDLGETGRYGARAGVNHAFFSGVGIHEVTVEVQHNRHDAGRVYDQNVGSVSLTSALSGGYAFAVGIHIAEKIDRVNVMRERIWIGAGFGLLEHPASIMIGTQRNRGGSFLGEGLDKRIWSVGLSYQVSETISVSAYGAKTYSNVAFYDDSQFGLSFDWRFRVR</sequence>
<evidence type="ECO:0000313" key="2">
    <source>
        <dbReference type="Proteomes" id="UP000284476"/>
    </source>
</evidence>
<organism evidence="1 2">
    <name type="scientific">Paenirhodobacter populi</name>
    <dbReference type="NCBI Taxonomy" id="2306993"/>
    <lineage>
        <taxon>Bacteria</taxon>
        <taxon>Pseudomonadati</taxon>
        <taxon>Pseudomonadota</taxon>
        <taxon>Alphaproteobacteria</taxon>
        <taxon>Rhodobacterales</taxon>
        <taxon>Rhodobacter group</taxon>
        <taxon>Paenirhodobacter</taxon>
    </lineage>
</organism>
<name>A0A443J8V4_9RHOB</name>
<reference evidence="1 2" key="2">
    <citation type="submission" date="2019-01" db="EMBL/GenBank/DDBJ databases">
        <authorList>
            <person name="Li Y."/>
        </authorList>
    </citation>
    <scope>NUCLEOTIDE SEQUENCE [LARGE SCALE GENOMIC DNA]</scope>
    <source>
        <strain evidence="1 2">SK2B-1</strain>
    </source>
</reference>
<dbReference type="EMBL" id="SAUZ01000034">
    <property type="protein sequence ID" value="RWR16946.1"/>
    <property type="molecule type" value="Genomic_DNA"/>
</dbReference>
<gene>
    <name evidence="1" type="ORF">D2T30_20365</name>
</gene>
<accession>A0A443J8V4</accession>
<comment type="caution">
    <text evidence="1">The sequence shown here is derived from an EMBL/GenBank/DDBJ whole genome shotgun (WGS) entry which is preliminary data.</text>
</comment>
<protein>
    <submittedName>
        <fullName evidence="1">Uncharacterized protein</fullName>
    </submittedName>
</protein>
<reference evidence="1 2" key="1">
    <citation type="submission" date="2019-01" db="EMBL/GenBank/DDBJ databases">
        <title>Sinorhodobacter populi sp. nov. isolated from the symptomatic bark tissue of Populus euramericana canker.</title>
        <authorList>
            <person name="Xu G."/>
        </authorList>
    </citation>
    <scope>NUCLEOTIDE SEQUENCE [LARGE SCALE GENOMIC DNA]</scope>
    <source>
        <strain evidence="1 2">SK2B-1</strain>
    </source>
</reference>
<evidence type="ECO:0000313" key="1">
    <source>
        <dbReference type="EMBL" id="RWR16946.1"/>
    </source>
</evidence>
<dbReference type="RefSeq" id="WP_128210327.1">
    <property type="nucleotide sequence ID" value="NZ_JBHRSO010000034.1"/>
</dbReference>
<proteinExistence type="predicted"/>